<dbReference type="Pfam" id="PF00491">
    <property type="entry name" value="Arginase"/>
    <property type="match status" value="1"/>
</dbReference>
<comment type="catalytic activity">
    <reaction evidence="5">
        <text>N-formimidoyl-L-glutamate + H2O = formamide + L-glutamate</text>
        <dbReference type="Rhea" id="RHEA:22492"/>
        <dbReference type="ChEBI" id="CHEBI:15377"/>
        <dbReference type="ChEBI" id="CHEBI:16397"/>
        <dbReference type="ChEBI" id="CHEBI:29985"/>
        <dbReference type="ChEBI" id="CHEBI:58928"/>
        <dbReference type="EC" id="3.5.3.8"/>
    </reaction>
</comment>
<evidence type="ECO:0000313" key="8">
    <source>
        <dbReference type="EMBL" id="TDR73601.1"/>
    </source>
</evidence>
<dbReference type="OrthoDB" id="9789727at2"/>
<name>A0A4R7B1V9_9NEIS</name>
<dbReference type="GO" id="GO:0033389">
    <property type="term" value="P:putrescine biosynthetic process from arginine, via agmatine"/>
    <property type="evidence" value="ECO:0007669"/>
    <property type="project" value="TreeGrafter"/>
</dbReference>
<evidence type="ECO:0000256" key="5">
    <source>
        <dbReference type="HAMAP-Rule" id="MF_00737"/>
    </source>
</evidence>
<dbReference type="Proteomes" id="UP000295611">
    <property type="component" value="Unassembled WGS sequence"/>
</dbReference>
<sequence length="324" mass="34625">MDTKTKLECSDFNPDYWHGRCDDEEPGFARRWHQEVTPVKPGLPGVALLGFACHAGIVRNHGRAGAEAGPRAIRRALANVPLPGPATLYDAGDVFCNGDQLEAAQAAFSHSVSHLLANGHRVIGLGGGHEIALASFNGLLDACQAAGEAQPKIGIVNFDAHFDLRAGERGTSGTPFRQISERCAKDGVPFSYQCFGISRFANTASLFDKARALGVRWREDEHLTQADLADAKAELLDFIAGVDHLYLTICLDVLPPSLAPGVSAPSARGVEQAVLEALLDAAVASGKLKLFDLAELNPELDLDMRTARVAARLAARVAESWGRE</sequence>
<dbReference type="AlphaFoldDB" id="A0A4R7B1V9"/>
<dbReference type="GO" id="GO:0008783">
    <property type="term" value="F:agmatinase activity"/>
    <property type="evidence" value="ECO:0007669"/>
    <property type="project" value="TreeGrafter"/>
</dbReference>
<protein>
    <recommendedName>
        <fullName evidence="5 6">Formimidoylglutamase</fullName>
        <ecNumber evidence="5 6">3.5.3.8</ecNumber>
    </recommendedName>
    <alternativeName>
        <fullName evidence="5">Formiminoglutamase</fullName>
    </alternativeName>
    <alternativeName>
        <fullName evidence="5">Formiminoglutamate hydrolase</fullName>
    </alternativeName>
</protein>
<evidence type="ECO:0000313" key="9">
    <source>
        <dbReference type="Proteomes" id="UP000295611"/>
    </source>
</evidence>
<dbReference type="HAMAP" id="MF_00737">
    <property type="entry name" value="Formimidoylglutam"/>
    <property type="match status" value="1"/>
</dbReference>
<evidence type="ECO:0000256" key="1">
    <source>
        <dbReference type="ARBA" id="ARBA00022723"/>
    </source>
</evidence>
<organism evidence="8 9">
    <name type="scientific">Paludibacterium purpuratum</name>
    <dbReference type="NCBI Taxonomy" id="1144873"/>
    <lineage>
        <taxon>Bacteria</taxon>
        <taxon>Pseudomonadati</taxon>
        <taxon>Pseudomonadota</taxon>
        <taxon>Betaproteobacteria</taxon>
        <taxon>Neisseriales</taxon>
        <taxon>Chromobacteriaceae</taxon>
        <taxon>Paludibacterium</taxon>
    </lineage>
</organism>
<keyword evidence="9" id="KW-1185">Reference proteome</keyword>
<dbReference type="GO" id="GO:0019557">
    <property type="term" value="P:L-histidine catabolic process to glutamate and formate"/>
    <property type="evidence" value="ECO:0007669"/>
    <property type="project" value="UniProtKB-UniPathway"/>
</dbReference>
<reference evidence="8 9" key="1">
    <citation type="submission" date="2019-03" db="EMBL/GenBank/DDBJ databases">
        <title>Genomic Encyclopedia of Type Strains, Phase III (KMG-III): the genomes of soil and plant-associated and newly described type strains.</title>
        <authorList>
            <person name="Whitman W."/>
        </authorList>
    </citation>
    <scope>NUCLEOTIDE SEQUENCE [LARGE SCALE GENOMIC DNA]</scope>
    <source>
        <strain evidence="8 9">CECT 8976</strain>
    </source>
</reference>
<proteinExistence type="inferred from homology"/>
<dbReference type="PANTHER" id="PTHR11358">
    <property type="entry name" value="ARGINASE/AGMATINASE"/>
    <property type="match status" value="1"/>
</dbReference>
<feature type="binding site" evidence="5">
    <location>
        <position position="250"/>
    </location>
    <ligand>
        <name>Mn(2+)</name>
        <dbReference type="ChEBI" id="CHEBI:29035"/>
        <label>1</label>
    </ligand>
</feature>
<dbReference type="EC" id="3.5.3.8" evidence="5 6"/>
<feature type="binding site" evidence="5">
    <location>
        <position position="163"/>
    </location>
    <ligand>
        <name>Mn(2+)</name>
        <dbReference type="ChEBI" id="CHEBI:29035"/>
        <label>1</label>
    </ligand>
</feature>
<keyword evidence="4 5" id="KW-0464">Manganese</keyword>
<comment type="pathway">
    <text evidence="5">Amino-acid degradation; L-histidine degradation into L-glutamate; L-glutamate from N-formimidoyl-L-glutamate (hydrolase route): step 1/1.</text>
</comment>
<keyword evidence="2 5" id="KW-0378">Hydrolase</keyword>
<evidence type="ECO:0000256" key="7">
    <source>
        <dbReference type="PROSITE-ProRule" id="PRU00742"/>
    </source>
</evidence>
<comment type="caution">
    <text evidence="8">The sequence shown here is derived from an EMBL/GenBank/DDBJ whole genome shotgun (WGS) entry which is preliminary data.</text>
</comment>
<feature type="binding site" evidence="5">
    <location>
        <position position="161"/>
    </location>
    <ligand>
        <name>Mn(2+)</name>
        <dbReference type="ChEBI" id="CHEBI:29035"/>
        <label>2</label>
    </ligand>
</feature>
<dbReference type="InterPro" id="IPR005923">
    <property type="entry name" value="HutG"/>
</dbReference>
<accession>A0A4R7B1V9</accession>
<feature type="binding site" evidence="5">
    <location>
        <position position="159"/>
    </location>
    <ligand>
        <name>Mn(2+)</name>
        <dbReference type="ChEBI" id="CHEBI:29035"/>
        <label>2</label>
    </ligand>
</feature>
<feature type="binding site" evidence="5">
    <location>
        <position position="129"/>
    </location>
    <ligand>
        <name>Mn(2+)</name>
        <dbReference type="ChEBI" id="CHEBI:29035"/>
        <label>1</label>
    </ligand>
</feature>
<dbReference type="InterPro" id="IPR006035">
    <property type="entry name" value="Ureohydrolase"/>
</dbReference>
<evidence type="ECO:0000256" key="3">
    <source>
        <dbReference type="ARBA" id="ARBA00022808"/>
    </source>
</evidence>
<gene>
    <name evidence="5" type="primary">hutG</name>
    <name evidence="8" type="ORF">DFP86_113108</name>
</gene>
<dbReference type="SUPFAM" id="SSF52768">
    <property type="entry name" value="Arginase/deacetylase"/>
    <property type="match status" value="1"/>
</dbReference>
<evidence type="ECO:0000256" key="2">
    <source>
        <dbReference type="ARBA" id="ARBA00022801"/>
    </source>
</evidence>
<dbReference type="Gene3D" id="3.40.800.10">
    <property type="entry name" value="Ureohydrolase domain"/>
    <property type="match status" value="1"/>
</dbReference>
<evidence type="ECO:0000256" key="6">
    <source>
        <dbReference type="NCBIfam" id="TIGR01227"/>
    </source>
</evidence>
<keyword evidence="3 5" id="KW-0369">Histidine metabolism</keyword>
<dbReference type="UniPathway" id="UPA00379">
    <property type="reaction ID" value="UER00552"/>
</dbReference>
<dbReference type="PROSITE" id="PS51409">
    <property type="entry name" value="ARGINASE_2"/>
    <property type="match status" value="1"/>
</dbReference>
<dbReference type="EMBL" id="SNZP01000013">
    <property type="protein sequence ID" value="TDR73601.1"/>
    <property type="molecule type" value="Genomic_DNA"/>
</dbReference>
<comment type="function">
    <text evidence="5">Catalyzes the conversion of N-formimidoyl-L-glutamate to L-glutamate and formamide.</text>
</comment>
<comment type="cofactor">
    <cofactor evidence="5">
        <name>Mn(2+)</name>
        <dbReference type="ChEBI" id="CHEBI:29035"/>
    </cofactor>
    <text evidence="5">Binds 2 manganese ions per subunit.</text>
</comment>
<dbReference type="NCBIfam" id="TIGR01227">
    <property type="entry name" value="hutG"/>
    <property type="match status" value="1"/>
</dbReference>
<dbReference type="RefSeq" id="WP_133682863.1">
    <property type="nucleotide sequence ID" value="NZ_SNZP01000013.1"/>
</dbReference>
<feature type="binding site" evidence="5">
    <location>
        <position position="252"/>
    </location>
    <ligand>
        <name>Mn(2+)</name>
        <dbReference type="ChEBI" id="CHEBI:29035"/>
        <label>2</label>
    </ligand>
</feature>
<feature type="binding site" evidence="5">
    <location>
        <position position="159"/>
    </location>
    <ligand>
        <name>Mn(2+)</name>
        <dbReference type="ChEBI" id="CHEBI:29035"/>
        <label>1</label>
    </ligand>
</feature>
<dbReference type="GO" id="GO:0050415">
    <property type="term" value="F:formimidoylglutamase activity"/>
    <property type="evidence" value="ECO:0007669"/>
    <property type="project" value="UniProtKB-UniRule"/>
</dbReference>
<feature type="binding site" evidence="5">
    <location>
        <position position="250"/>
    </location>
    <ligand>
        <name>Mn(2+)</name>
        <dbReference type="ChEBI" id="CHEBI:29035"/>
        <label>2</label>
    </ligand>
</feature>
<dbReference type="CDD" id="cd09988">
    <property type="entry name" value="Formimidoylglutamase"/>
    <property type="match status" value="1"/>
</dbReference>
<evidence type="ECO:0000256" key="4">
    <source>
        <dbReference type="ARBA" id="ARBA00023211"/>
    </source>
</evidence>
<dbReference type="InterPro" id="IPR023696">
    <property type="entry name" value="Ureohydrolase_dom_sf"/>
</dbReference>
<dbReference type="PANTHER" id="PTHR11358:SF35">
    <property type="entry name" value="FORMIMIDOYLGLUTAMASE"/>
    <property type="match status" value="1"/>
</dbReference>
<dbReference type="GO" id="GO:0019556">
    <property type="term" value="P:L-histidine catabolic process to glutamate and formamide"/>
    <property type="evidence" value="ECO:0007669"/>
    <property type="project" value="UniProtKB-UniRule"/>
</dbReference>
<comment type="similarity">
    <text evidence="5 7">Belongs to the arginase family.</text>
</comment>
<keyword evidence="1 5" id="KW-0479">Metal-binding</keyword>
<dbReference type="GO" id="GO:0030145">
    <property type="term" value="F:manganese ion binding"/>
    <property type="evidence" value="ECO:0007669"/>
    <property type="project" value="UniProtKB-UniRule"/>
</dbReference>